<dbReference type="EMBL" id="CP001291">
    <property type="protein sequence ID" value="ACK69307.1"/>
    <property type="molecule type" value="Genomic_DNA"/>
</dbReference>
<evidence type="ECO:0008006" key="4">
    <source>
        <dbReference type="Google" id="ProtNLM"/>
    </source>
</evidence>
<proteinExistence type="predicted"/>
<dbReference type="InterPro" id="IPR024787">
    <property type="entry name" value="EcsC"/>
</dbReference>
<organism evidence="2 3">
    <name type="scientific">Gloeothece citriformis (strain PCC 7424)</name>
    <name type="common">Cyanothece sp. (strain PCC 7424)</name>
    <dbReference type="NCBI Taxonomy" id="65393"/>
    <lineage>
        <taxon>Bacteria</taxon>
        <taxon>Bacillati</taxon>
        <taxon>Cyanobacteriota</taxon>
        <taxon>Cyanophyceae</taxon>
        <taxon>Oscillatoriophycideae</taxon>
        <taxon>Chroococcales</taxon>
        <taxon>Aphanothecaceae</taxon>
        <taxon>Gloeothece</taxon>
        <taxon>Gloeothece citriformis</taxon>
    </lineage>
</organism>
<feature type="compositionally biased region" description="Basic and acidic residues" evidence="1">
    <location>
        <begin position="12"/>
        <end position="21"/>
    </location>
</feature>
<feature type="compositionally biased region" description="Polar residues" evidence="1">
    <location>
        <begin position="1"/>
        <end position="11"/>
    </location>
</feature>
<evidence type="ECO:0000313" key="3">
    <source>
        <dbReference type="Proteomes" id="UP000002384"/>
    </source>
</evidence>
<dbReference type="Proteomes" id="UP000002384">
    <property type="component" value="Chromosome"/>
</dbReference>
<feature type="region of interest" description="Disordered" evidence="1">
    <location>
        <begin position="1"/>
        <end position="30"/>
    </location>
</feature>
<evidence type="ECO:0000313" key="2">
    <source>
        <dbReference type="EMBL" id="ACK69307.1"/>
    </source>
</evidence>
<dbReference type="STRING" id="65393.PCC7424_0851"/>
<dbReference type="eggNOG" id="COG3597">
    <property type="taxonomic scope" value="Bacteria"/>
</dbReference>
<dbReference type="RefSeq" id="WP_012598254.1">
    <property type="nucleotide sequence ID" value="NC_011729.1"/>
</dbReference>
<keyword evidence="3" id="KW-1185">Reference proteome</keyword>
<dbReference type="Pfam" id="PF12787">
    <property type="entry name" value="EcsC"/>
    <property type="match status" value="1"/>
</dbReference>
<sequence>MNNNHSLSSNQKGDRISEQPKKPSKSKKKLLSSLVNVEKRLANAGSGVFQTATEVGSQAAKGSYQLLEQATSGAGEVMNYIGNLPLIKNPFVQKLAGVFRLDWLVGMTSSVDLAKAQKEVEQLKQKYPQESSFNIAHRIMVSKASQAGGVGFVSSILPGAAAALLAVDFAATTAIQTEMIYEIAAAYGMDLQDKARQGEILAIFGLALGGKNALKAGLSPLRNIPLAGAMIGASTNATMLYSLGYTACRFYEAKFKEATSEPTTETLEALQQESETYLAQAITQQTIMDQISAHMIRASYPEKNWSDIIPELKTLPIDPSSFETISTNLKSPQPLEGLLEQLNPDFALPLFIKCQQIAGHSGEVSPEEAKILEEIGSKLDPDELNHLMEENNQ</sequence>
<name>B7KH98_GLOC7</name>
<dbReference type="OrthoDB" id="424306at2"/>
<evidence type="ECO:0000256" key="1">
    <source>
        <dbReference type="SAM" id="MobiDB-lite"/>
    </source>
</evidence>
<protein>
    <recommendedName>
        <fullName evidence="4">EcsC family protein</fullName>
    </recommendedName>
</protein>
<reference evidence="3" key="1">
    <citation type="journal article" date="2011" name="MBio">
        <title>Novel metabolic attributes of the genus Cyanothece, comprising a group of unicellular nitrogen-fixing Cyanobacteria.</title>
        <authorList>
            <person name="Bandyopadhyay A."/>
            <person name="Elvitigala T."/>
            <person name="Welsh E."/>
            <person name="Stockel J."/>
            <person name="Liberton M."/>
            <person name="Min H."/>
            <person name="Sherman L.A."/>
            <person name="Pakrasi H.B."/>
        </authorList>
    </citation>
    <scope>NUCLEOTIDE SEQUENCE [LARGE SCALE GENOMIC DNA]</scope>
    <source>
        <strain evidence="3">PCC 7424</strain>
    </source>
</reference>
<dbReference type="HOGENOM" id="CLU_042398_0_0_3"/>
<dbReference type="KEGG" id="cyc:PCC7424_0851"/>
<dbReference type="AlphaFoldDB" id="B7KH98"/>
<accession>B7KH98</accession>
<gene>
    <name evidence="2" type="ordered locus">PCC7424_0851</name>
</gene>